<dbReference type="NCBIfam" id="TIGR02282">
    <property type="entry name" value="MltB"/>
    <property type="match status" value="1"/>
</dbReference>
<dbReference type="GO" id="GO:0009253">
    <property type="term" value="P:peptidoglycan catabolic process"/>
    <property type="evidence" value="ECO:0007669"/>
    <property type="project" value="TreeGrafter"/>
</dbReference>
<dbReference type="InterPro" id="IPR031304">
    <property type="entry name" value="SLT_2"/>
</dbReference>
<dbReference type="AlphaFoldDB" id="A0A430KTZ0"/>
<dbReference type="PANTHER" id="PTHR30163">
    <property type="entry name" value="MEMBRANE-BOUND LYTIC MUREIN TRANSGLYCOSYLASE B"/>
    <property type="match status" value="1"/>
</dbReference>
<dbReference type="Gene3D" id="1.10.530.10">
    <property type="match status" value="1"/>
</dbReference>
<evidence type="ECO:0000313" key="4">
    <source>
        <dbReference type="EMBL" id="RTE66972.1"/>
    </source>
</evidence>
<dbReference type="EMBL" id="RQXW01000003">
    <property type="protein sequence ID" value="RTE66972.1"/>
    <property type="molecule type" value="Genomic_DNA"/>
</dbReference>
<dbReference type="PANTHER" id="PTHR30163:SF9">
    <property type="entry name" value="MEMBRANE-BOUND LYTIC MUREIN TRANSGLYCOSYLASE B"/>
    <property type="match status" value="1"/>
</dbReference>
<feature type="signal peptide" evidence="2">
    <location>
        <begin position="1"/>
        <end position="26"/>
    </location>
</feature>
<dbReference type="Gene3D" id="1.10.8.350">
    <property type="entry name" value="Bacterial muramidase"/>
    <property type="match status" value="1"/>
</dbReference>
<accession>A0A430KTZ0</accession>
<proteinExistence type="predicted"/>
<evidence type="ECO:0000313" key="5">
    <source>
        <dbReference type="Proteomes" id="UP000283087"/>
    </source>
</evidence>
<dbReference type="SUPFAM" id="SSF53955">
    <property type="entry name" value="Lysozyme-like"/>
    <property type="match status" value="1"/>
</dbReference>
<dbReference type="FunFam" id="1.10.8.350:FF:000001">
    <property type="entry name" value="Lytic murein transglycosylase B"/>
    <property type="match status" value="1"/>
</dbReference>
<comment type="caution">
    <text evidence="4">The sequence shown here is derived from an EMBL/GenBank/DDBJ whole genome shotgun (WGS) entry which is preliminary data.</text>
</comment>
<dbReference type="RefSeq" id="WP_126157557.1">
    <property type="nucleotide sequence ID" value="NZ_RQXW01000003.1"/>
</dbReference>
<sequence>MFKTKFSGLLAGVALCTGLVWGTQVAAHGYGDHPAAQQFISDMAKEGFDASEIKTILRSAERQESILKAISRPAEKRLNWGEYRNIFLRDARIKQGVEFWNKYGDALAKAEKEYGVPAHIIVAIIGVETRYGRNMGSYRVIDALSTLGFDYPPRGKFFQGQLKEYFYLLREEKADPFVLKGSYAGAMGYGQFIPSSFRSFAVDFDGDGKKDIWNNPVDAIGSVANYFSAHGWKKGEAVRSNVVMQQLADEEWINNGLKPELTLAEWAERGIRTRKDLSLDEKATLMRLEMDGEFHYWFGLHNFYVITRYNHSRLYAMAVYELGQAVAEKHKATAG</sequence>
<keyword evidence="2" id="KW-0732">Signal</keyword>
<dbReference type="InterPro" id="IPR023346">
    <property type="entry name" value="Lysozyme-like_dom_sf"/>
</dbReference>
<feature type="domain" description="Transglycosylase SLT" evidence="3">
    <location>
        <begin position="33"/>
        <end position="324"/>
    </location>
</feature>
<dbReference type="CDD" id="cd13399">
    <property type="entry name" value="Slt35-like"/>
    <property type="match status" value="1"/>
</dbReference>
<organism evidence="4 5">
    <name type="scientific">Amphritea opalescens</name>
    <dbReference type="NCBI Taxonomy" id="2490544"/>
    <lineage>
        <taxon>Bacteria</taxon>
        <taxon>Pseudomonadati</taxon>
        <taxon>Pseudomonadota</taxon>
        <taxon>Gammaproteobacteria</taxon>
        <taxon>Oceanospirillales</taxon>
        <taxon>Oceanospirillaceae</taxon>
        <taxon>Amphritea</taxon>
    </lineage>
</organism>
<feature type="active site" evidence="1">
    <location>
        <position position="128"/>
    </location>
</feature>
<gene>
    <name evidence="4" type="primary">mltB</name>
    <name evidence="4" type="ORF">EH243_05085</name>
</gene>
<dbReference type="GO" id="GO:0008933">
    <property type="term" value="F:peptidoglycan lytic transglycosylase activity"/>
    <property type="evidence" value="ECO:0007669"/>
    <property type="project" value="TreeGrafter"/>
</dbReference>
<evidence type="ECO:0000256" key="1">
    <source>
        <dbReference type="PIRSR" id="PIRSR611757-1"/>
    </source>
</evidence>
<dbReference type="InterPro" id="IPR011757">
    <property type="entry name" value="Lytic_transglycosylase_MltB"/>
</dbReference>
<evidence type="ECO:0000259" key="3">
    <source>
        <dbReference type="Pfam" id="PF13406"/>
    </source>
</evidence>
<protein>
    <submittedName>
        <fullName evidence="4">Lytic murein transglycosylase B</fullName>
    </submittedName>
</protein>
<reference evidence="4 5" key="1">
    <citation type="submission" date="2018-11" db="EMBL/GenBank/DDBJ databases">
        <title>The draft genome sequence of Amphritea opalescens ANRC-JH13T.</title>
        <authorList>
            <person name="Fang Z."/>
            <person name="Zhang Y."/>
            <person name="Han X."/>
        </authorList>
    </citation>
    <scope>NUCLEOTIDE SEQUENCE [LARGE SCALE GENOMIC DNA]</scope>
    <source>
        <strain evidence="4 5">ANRC-JH13</strain>
    </source>
</reference>
<dbReference type="Pfam" id="PF13406">
    <property type="entry name" value="SLT_2"/>
    <property type="match status" value="1"/>
</dbReference>
<evidence type="ECO:0000256" key="2">
    <source>
        <dbReference type="SAM" id="SignalP"/>
    </source>
</evidence>
<dbReference type="OrthoDB" id="9772911at2"/>
<name>A0A430KTZ0_9GAMM</name>
<feature type="chain" id="PRO_5019501747" evidence="2">
    <location>
        <begin position="27"/>
        <end position="335"/>
    </location>
</feature>
<dbReference type="InterPro" id="IPR043426">
    <property type="entry name" value="MltB-like"/>
</dbReference>
<dbReference type="Proteomes" id="UP000283087">
    <property type="component" value="Unassembled WGS sequence"/>
</dbReference>
<keyword evidence="5" id="KW-1185">Reference proteome</keyword>